<evidence type="ECO:0000313" key="2">
    <source>
        <dbReference type="Proteomes" id="UP000748752"/>
    </source>
</evidence>
<organism evidence="1 2">
    <name type="scientific">Thiohalocapsa halophila</name>
    <dbReference type="NCBI Taxonomy" id="69359"/>
    <lineage>
        <taxon>Bacteria</taxon>
        <taxon>Pseudomonadati</taxon>
        <taxon>Pseudomonadota</taxon>
        <taxon>Gammaproteobacteria</taxon>
        <taxon>Chromatiales</taxon>
        <taxon>Chromatiaceae</taxon>
        <taxon>Thiohalocapsa</taxon>
    </lineage>
</organism>
<accession>A0ABS1CKF1</accession>
<protein>
    <submittedName>
        <fullName evidence="1">Uncharacterized protein</fullName>
    </submittedName>
</protein>
<keyword evidence="2" id="KW-1185">Reference proteome</keyword>
<sequence length="78" mass="8644">MATMNFSIPDAIRDAFNREFSGQNKSAVIARLMQQAVAEAEQQRRRQAAFEQLTAARLKRPALTAAAARAARESGRPR</sequence>
<gene>
    <name evidence="1" type="ORF">CKO31_16555</name>
</gene>
<proteinExistence type="predicted"/>
<comment type="caution">
    <text evidence="1">The sequence shown here is derived from an EMBL/GenBank/DDBJ whole genome shotgun (WGS) entry which is preliminary data.</text>
</comment>
<dbReference type="EMBL" id="NRRV01000045">
    <property type="protein sequence ID" value="MBK1632318.1"/>
    <property type="molecule type" value="Genomic_DNA"/>
</dbReference>
<name>A0ABS1CKF1_9GAMM</name>
<dbReference type="RefSeq" id="WP_242475445.1">
    <property type="nucleotide sequence ID" value="NZ_NRRV01000045.1"/>
</dbReference>
<dbReference type="Proteomes" id="UP000748752">
    <property type="component" value="Unassembled WGS sequence"/>
</dbReference>
<evidence type="ECO:0000313" key="1">
    <source>
        <dbReference type="EMBL" id="MBK1632318.1"/>
    </source>
</evidence>
<reference evidence="1 2" key="1">
    <citation type="journal article" date="2020" name="Microorganisms">
        <title>Osmotic Adaptation and Compatible Solute Biosynthesis of Phototrophic Bacteria as Revealed from Genome Analyses.</title>
        <authorList>
            <person name="Imhoff J.F."/>
            <person name="Rahn T."/>
            <person name="Kunzel S."/>
            <person name="Keller A."/>
            <person name="Neulinger S.C."/>
        </authorList>
    </citation>
    <scope>NUCLEOTIDE SEQUENCE [LARGE SCALE GENOMIC DNA]</scope>
    <source>
        <strain evidence="1 2">DSM 6210</strain>
    </source>
</reference>